<gene>
    <name evidence="2" type="ORF">AVEN_122885_1</name>
    <name evidence="3" type="ORF">AVEN_252623_1</name>
    <name evidence="4" type="ORF">AVEN_94162_1</name>
    <name evidence="1" type="ORF">AVEN_98305_1</name>
</gene>
<proteinExistence type="predicted"/>
<evidence type="ECO:0000313" key="4">
    <source>
        <dbReference type="EMBL" id="GBM02789.1"/>
    </source>
</evidence>
<accession>A0A4Y2CE41</accession>
<evidence type="ECO:0000313" key="2">
    <source>
        <dbReference type="EMBL" id="GBM02745.1"/>
    </source>
</evidence>
<dbReference type="EMBL" id="BGPR01086258">
    <property type="protein sequence ID" value="GBM02745.1"/>
    <property type="molecule type" value="Genomic_DNA"/>
</dbReference>
<dbReference type="EMBL" id="BGPR01086271">
    <property type="protein sequence ID" value="GBM02789.1"/>
    <property type="molecule type" value="Genomic_DNA"/>
</dbReference>
<evidence type="ECO:0000313" key="3">
    <source>
        <dbReference type="EMBL" id="GBM02781.1"/>
    </source>
</evidence>
<evidence type="ECO:0000313" key="1">
    <source>
        <dbReference type="EMBL" id="GBM02681.1"/>
    </source>
</evidence>
<dbReference type="Proteomes" id="UP000499080">
    <property type="component" value="Unassembled WGS sequence"/>
</dbReference>
<sequence length="145" mass="16442">MCSNRRTIFSIAERSESAGISRTWRQMLSFRSIRGAGLLQWILSFRKPHNQKLQRQLLYKTINVKRCCILHENDALNASTLLKLRDYKIPQHITVPCPVTESHVHSTGSVVIMAAGTGHGTAFCPVTEQVWGFHIQLSLQKNTVE</sequence>
<evidence type="ECO:0000313" key="5">
    <source>
        <dbReference type="Proteomes" id="UP000499080"/>
    </source>
</evidence>
<protein>
    <submittedName>
        <fullName evidence="1">Uncharacterized protein</fullName>
    </submittedName>
</protein>
<dbReference type="EMBL" id="BGPR01086240">
    <property type="protein sequence ID" value="GBM02681.1"/>
    <property type="molecule type" value="Genomic_DNA"/>
</dbReference>
<reference evidence="1 5" key="1">
    <citation type="journal article" date="2019" name="Sci. Rep.">
        <title>Orb-weaving spider Araneus ventricosus genome elucidates the spidroin gene catalogue.</title>
        <authorList>
            <person name="Kono N."/>
            <person name="Nakamura H."/>
            <person name="Ohtoshi R."/>
            <person name="Moran D.A.P."/>
            <person name="Shinohara A."/>
            <person name="Yoshida Y."/>
            <person name="Fujiwara M."/>
            <person name="Mori M."/>
            <person name="Tomita M."/>
            <person name="Arakawa K."/>
        </authorList>
    </citation>
    <scope>NUCLEOTIDE SEQUENCE [LARGE SCALE GENOMIC DNA]</scope>
</reference>
<dbReference type="AlphaFoldDB" id="A0A4Y2CE41"/>
<dbReference type="EMBL" id="BGPR01086267">
    <property type="protein sequence ID" value="GBM02781.1"/>
    <property type="molecule type" value="Genomic_DNA"/>
</dbReference>
<keyword evidence="5" id="KW-1185">Reference proteome</keyword>
<comment type="caution">
    <text evidence="1">The sequence shown here is derived from an EMBL/GenBank/DDBJ whole genome shotgun (WGS) entry which is preliminary data.</text>
</comment>
<organism evidence="1 5">
    <name type="scientific">Araneus ventricosus</name>
    <name type="common">Orbweaver spider</name>
    <name type="synonym">Epeira ventricosa</name>
    <dbReference type="NCBI Taxonomy" id="182803"/>
    <lineage>
        <taxon>Eukaryota</taxon>
        <taxon>Metazoa</taxon>
        <taxon>Ecdysozoa</taxon>
        <taxon>Arthropoda</taxon>
        <taxon>Chelicerata</taxon>
        <taxon>Arachnida</taxon>
        <taxon>Araneae</taxon>
        <taxon>Araneomorphae</taxon>
        <taxon>Entelegynae</taxon>
        <taxon>Araneoidea</taxon>
        <taxon>Araneidae</taxon>
        <taxon>Araneus</taxon>
    </lineage>
</organism>
<name>A0A4Y2CE41_ARAVE</name>